<protein>
    <submittedName>
        <fullName evidence="2">Uncharacterized protein</fullName>
    </submittedName>
</protein>
<sequence>MQFKSLMLLTVLLVALMLAQVSHVSAGYLYGGPESTHKSTQLLVKTGIPKYSNWWRAAGFPTNDGKSPFIYIISEPTGGGLRFSDLRFGFTFRRLALIIGSTLSEEVIVYSHILLTFYATEDQKIYKALDETNGIYS</sequence>
<evidence type="ECO:0000256" key="1">
    <source>
        <dbReference type="SAM" id="SignalP"/>
    </source>
</evidence>
<organism evidence="2">
    <name type="scientific">Medioppia subpectinata</name>
    <dbReference type="NCBI Taxonomy" id="1979941"/>
    <lineage>
        <taxon>Eukaryota</taxon>
        <taxon>Metazoa</taxon>
        <taxon>Ecdysozoa</taxon>
        <taxon>Arthropoda</taxon>
        <taxon>Chelicerata</taxon>
        <taxon>Arachnida</taxon>
        <taxon>Acari</taxon>
        <taxon>Acariformes</taxon>
        <taxon>Sarcoptiformes</taxon>
        <taxon>Oribatida</taxon>
        <taxon>Brachypylina</taxon>
        <taxon>Oppioidea</taxon>
        <taxon>Oppiidae</taxon>
        <taxon>Medioppia</taxon>
    </lineage>
</organism>
<name>A0A7R9KTY9_9ACAR</name>
<gene>
    <name evidence="2" type="ORF">OSB1V03_LOCUS9809</name>
</gene>
<evidence type="ECO:0000313" key="3">
    <source>
        <dbReference type="Proteomes" id="UP000759131"/>
    </source>
</evidence>
<accession>A0A7R9KTY9</accession>
<evidence type="ECO:0000313" key="2">
    <source>
        <dbReference type="EMBL" id="CAD7629392.1"/>
    </source>
</evidence>
<feature type="signal peptide" evidence="1">
    <location>
        <begin position="1"/>
        <end position="26"/>
    </location>
</feature>
<feature type="chain" id="PRO_5036211022" evidence="1">
    <location>
        <begin position="27"/>
        <end position="137"/>
    </location>
</feature>
<dbReference type="EMBL" id="OC861371">
    <property type="protein sequence ID" value="CAD7629392.1"/>
    <property type="molecule type" value="Genomic_DNA"/>
</dbReference>
<dbReference type="AlphaFoldDB" id="A0A7R9KTY9"/>
<reference evidence="2" key="1">
    <citation type="submission" date="2020-11" db="EMBL/GenBank/DDBJ databases">
        <authorList>
            <person name="Tran Van P."/>
        </authorList>
    </citation>
    <scope>NUCLEOTIDE SEQUENCE</scope>
</reference>
<dbReference type="Proteomes" id="UP000759131">
    <property type="component" value="Unassembled WGS sequence"/>
</dbReference>
<keyword evidence="1" id="KW-0732">Signal</keyword>
<proteinExistence type="predicted"/>
<dbReference type="EMBL" id="CAJPIZ010006796">
    <property type="protein sequence ID" value="CAG2109822.1"/>
    <property type="molecule type" value="Genomic_DNA"/>
</dbReference>
<keyword evidence="3" id="KW-1185">Reference proteome</keyword>